<sequence length="105" mass="11291">MSDAMVKRNANRVQLFLLGLIGDPFRPLCRFGKMMNVLDGLAICFGCGWVNLRELSWAGLCEFHPLLDGAPGSRGFVSSSAAGMAWSSTSVDAETIFECGCRASP</sequence>
<dbReference type="Proteomes" id="UP001279734">
    <property type="component" value="Unassembled WGS sequence"/>
</dbReference>
<gene>
    <name evidence="1" type="ORF">Nepgr_032592</name>
</gene>
<evidence type="ECO:0000313" key="1">
    <source>
        <dbReference type="EMBL" id="GMH30749.1"/>
    </source>
</evidence>
<protein>
    <submittedName>
        <fullName evidence="1">Uncharacterized protein</fullName>
    </submittedName>
</protein>
<dbReference type="AlphaFoldDB" id="A0AAD3Y804"/>
<proteinExistence type="predicted"/>
<name>A0AAD3Y804_NEPGR</name>
<accession>A0AAD3Y804</accession>
<evidence type="ECO:0000313" key="2">
    <source>
        <dbReference type="Proteomes" id="UP001279734"/>
    </source>
</evidence>
<dbReference type="EMBL" id="BSYO01000039">
    <property type="protein sequence ID" value="GMH30749.1"/>
    <property type="molecule type" value="Genomic_DNA"/>
</dbReference>
<keyword evidence="2" id="KW-1185">Reference proteome</keyword>
<reference evidence="1" key="1">
    <citation type="submission" date="2023-05" db="EMBL/GenBank/DDBJ databases">
        <title>Nepenthes gracilis genome sequencing.</title>
        <authorList>
            <person name="Fukushima K."/>
        </authorList>
    </citation>
    <scope>NUCLEOTIDE SEQUENCE</scope>
    <source>
        <strain evidence="1">SING2019-196</strain>
    </source>
</reference>
<organism evidence="1 2">
    <name type="scientific">Nepenthes gracilis</name>
    <name type="common">Slender pitcher plant</name>
    <dbReference type="NCBI Taxonomy" id="150966"/>
    <lineage>
        <taxon>Eukaryota</taxon>
        <taxon>Viridiplantae</taxon>
        <taxon>Streptophyta</taxon>
        <taxon>Embryophyta</taxon>
        <taxon>Tracheophyta</taxon>
        <taxon>Spermatophyta</taxon>
        <taxon>Magnoliopsida</taxon>
        <taxon>eudicotyledons</taxon>
        <taxon>Gunneridae</taxon>
        <taxon>Pentapetalae</taxon>
        <taxon>Caryophyllales</taxon>
        <taxon>Nepenthaceae</taxon>
        <taxon>Nepenthes</taxon>
    </lineage>
</organism>
<comment type="caution">
    <text evidence="1">The sequence shown here is derived from an EMBL/GenBank/DDBJ whole genome shotgun (WGS) entry which is preliminary data.</text>
</comment>